<dbReference type="AlphaFoldDB" id="F1TIK9"/>
<proteinExistence type="predicted"/>
<dbReference type="SUPFAM" id="SSF52540">
    <property type="entry name" value="P-loop containing nucleoside triphosphate hydrolases"/>
    <property type="match status" value="2"/>
</dbReference>
<dbReference type="PROSITE" id="PS51194">
    <property type="entry name" value="HELICASE_CTER"/>
    <property type="match status" value="1"/>
</dbReference>
<dbReference type="PROSITE" id="PS51192">
    <property type="entry name" value="HELICASE_ATP_BIND_1"/>
    <property type="match status" value="1"/>
</dbReference>
<feature type="domain" description="Helicase C-terminal" evidence="3">
    <location>
        <begin position="577"/>
        <end position="730"/>
    </location>
</feature>
<evidence type="ECO:0000256" key="1">
    <source>
        <dbReference type="ARBA" id="ARBA00022801"/>
    </source>
</evidence>
<comment type="caution">
    <text evidence="4">The sequence shown here is derived from an EMBL/GenBank/DDBJ whole genome shotgun (WGS) entry which is preliminary data.</text>
</comment>
<keyword evidence="1" id="KW-0378">Hydrolase</keyword>
<dbReference type="InterPro" id="IPR049730">
    <property type="entry name" value="SNF2/RAD54-like_C"/>
</dbReference>
<dbReference type="PANTHER" id="PTHR10799">
    <property type="entry name" value="SNF2/RAD54 HELICASE FAMILY"/>
    <property type="match status" value="1"/>
</dbReference>
<name>F1TIK9_9FIRM</name>
<protein>
    <submittedName>
        <fullName evidence="4">SNF2-related protein</fullName>
    </submittedName>
</protein>
<dbReference type="GO" id="GO:0016787">
    <property type="term" value="F:hydrolase activity"/>
    <property type="evidence" value="ECO:0007669"/>
    <property type="project" value="UniProtKB-KW"/>
</dbReference>
<dbReference type="Pfam" id="PF00271">
    <property type="entry name" value="Helicase_C"/>
    <property type="match status" value="1"/>
</dbReference>
<dbReference type="Pfam" id="PF00176">
    <property type="entry name" value="SNF2-rel_dom"/>
    <property type="match status" value="1"/>
</dbReference>
<reference evidence="4" key="1">
    <citation type="submission" date="2009-07" db="EMBL/GenBank/DDBJ databases">
        <authorList>
            <consortium name="US DOE Joint Genome Institute (JGI-PGF)"/>
            <person name="Lucas S."/>
            <person name="Copeland A."/>
            <person name="Lapidus A."/>
            <person name="Glavina del Rio T."/>
            <person name="Tice H."/>
            <person name="Bruce D."/>
            <person name="Goodwin L."/>
            <person name="Pitluck S."/>
            <person name="Larimer F."/>
            <person name="Land M.L."/>
            <person name="Mouttaki H."/>
            <person name="He Z."/>
            <person name="Zhou J."/>
            <person name="Hemme C.L."/>
        </authorList>
    </citation>
    <scope>NUCLEOTIDE SEQUENCE</scope>
    <source>
        <strain evidence="4">DSM 2782</strain>
    </source>
</reference>
<dbReference type="OrthoDB" id="9814088at2"/>
<dbReference type="InterPro" id="IPR000330">
    <property type="entry name" value="SNF2_N"/>
</dbReference>
<dbReference type="Gene3D" id="3.40.50.10810">
    <property type="entry name" value="Tandem AAA-ATPase domain"/>
    <property type="match status" value="1"/>
</dbReference>
<feature type="domain" description="Helicase ATP-binding" evidence="2">
    <location>
        <begin position="182"/>
        <end position="327"/>
    </location>
</feature>
<dbReference type="InterPro" id="IPR038718">
    <property type="entry name" value="SNF2-like_sf"/>
</dbReference>
<evidence type="ECO:0000259" key="2">
    <source>
        <dbReference type="PROSITE" id="PS51192"/>
    </source>
</evidence>
<dbReference type="RefSeq" id="WP_004622497.1">
    <property type="nucleotide sequence ID" value="NZ_ACXX02000020.1"/>
</dbReference>
<dbReference type="InterPro" id="IPR014001">
    <property type="entry name" value="Helicase_ATP-bd"/>
</dbReference>
<dbReference type="eggNOG" id="COG0553">
    <property type="taxonomic scope" value="Bacteria"/>
</dbReference>
<dbReference type="InterPro" id="IPR001650">
    <property type="entry name" value="Helicase_C-like"/>
</dbReference>
<dbReference type="STRING" id="588581.Cpap_0195"/>
<evidence type="ECO:0000313" key="4">
    <source>
        <dbReference type="EMBL" id="EGD45826.1"/>
    </source>
</evidence>
<evidence type="ECO:0000313" key="5">
    <source>
        <dbReference type="Proteomes" id="UP000003860"/>
    </source>
</evidence>
<dbReference type="GO" id="GO:0005524">
    <property type="term" value="F:ATP binding"/>
    <property type="evidence" value="ECO:0007669"/>
    <property type="project" value="InterPro"/>
</dbReference>
<keyword evidence="5" id="KW-1185">Reference proteome</keyword>
<sequence>MLENKMYVRCPVDKDTRNPRIFIMGQITEIDKFAETVTLKFNDPYSFRKYYEFFPETIKCSINSVTRCKIFEGTVVQYDFKSFQVIKAIKGENGWYTYYLQAVDDKIIKKVREDSIIAPFNSCEVEPHVQLMNYEFQNPIWYIGRTIVDRTMQILENSVYGFKVLAGCKIFLMPHQLHTIMRCLQETKCRYMLADEVGLGKTIEACSVLKIFLSQNFNARVLIIVPNTLLNQWKVELYVKFDIMVNEDIVNGNMVITSIENLPLNSDIYKWDFVIVDEVHRLLSKPEQYNLIHKISASTDNILLLSATPVQQKKNEYLKLLKLIMPEKYNSMTEDEFSVLLEKQSLLTGKVYNILNDFEDYREFIDQESKKLKDSEASVGVDRALHENEECEELFEELIDDLRKIDSIIKDDNYTEFVKKIRFKNTDFGVQGIEISISYICEHYQIEKSIIRNRRDILEETLALRTLEQVPHQLKGDHNNAEMNTYYSLVEWIELQNFNQETFRILALPLLMAYFSSPWAFIEVIGKNKASMAGDTSNIFYFAERWLNDENLVVNTIDTVLENPDDINCRIGRIVNFIDQEVIKGKIVVFTKYEETFTKYKEVFEVYFNQECCAFFNKKMSTEELELNVFRFQNDTSCFIMLCDESGGEGRNFQCADSVLHIDLPWDANAIEQRIGRLDRIGRDLNRDVKSVVIYTHDTIEEQLFRFWNEGLNVFNHSLSGLEIIMSEINDNIVSAVQKDTKYGLSGAIDTIIQLSKDMKNAVEREQHYDTAAIKFRPLFTELDKMVSYYNLNENELFAKTMMNWASLAGLNGHPNAEMSVITFDEHSFSPKSAENSMLIPPNWDNYINSERNIQVNNVVEMYENLKSRSNPTKKVLTRNIKGTFNRQYAIENDYLHFFAPGDDVFDCIVNNALKSCKGQSAAFAVKSDIAWKGLAFTWAVTPNETVLLEKNIPLINLSQFRNFLAVDQVTTFVPFPSFEDVPESKVLYSYNKIIDSQFIKKDIIHLGQRSKRGSFLNINVKYNVSNIEWFKQTYIREQWEKFVLNSYRSARKNAVIKFKEKSNIRGVKDELQRVINAKIASSCYYTHEKVEIRECEDLYEAIYQSLKEAKIKLRSACFVWMVKE</sequence>
<dbReference type="InterPro" id="IPR027417">
    <property type="entry name" value="P-loop_NTPase"/>
</dbReference>
<dbReference type="EMBL" id="ACXX02000020">
    <property type="protein sequence ID" value="EGD45826.1"/>
    <property type="molecule type" value="Genomic_DNA"/>
</dbReference>
<gene>
    <name evidence="4" type="ORF">Cpap_0195</name>
</gene>
<dbReference type="CDD" id="cd18793">
    <property type="entry name" value="SF2_C_SNF"/>
    <property type="match status" value="1"/>
</dbReference>
<dbReference type="SMART" id="SM00487">
    <property type="entry name" value="DEXDc"/>
    <property type="match status" value="1"/>
</dbReference>
<dbReference type="SMART" id="SM00490">
    <property type="entry name" value="HELICc"/>
    <property type="match status" value="1"/>
</dbReference>
<accession>F1TIK9</accession>
<organism evidence="4 5">
    <name type="scientific">Ruminiclostridium papyrosolvens DSM 2782</name>
    <dbReference type="NCBI Taxonomy" id="588581"/>
    <lineage>
        <taxon>Bacteria</taxon>
        <taxon>Bacillati</taxon>
        <taxon>Bacillota</taxon>
        <taxon>Clostridia</taxon>
        <taxon>Eubacteriales</taxon>
        <taxon>Oscillospiraceae</taxon>
        <taxon>Ruminiclostridium</taxon>
    </lineage>
</organism>
<evidence type="ECO:0000259" key="3">
    <source>
        <dbReference type="PROSITE" id="PS51194"/>
    </source>
</evidence>
<dbReference type="Gene3D" id="3.40.50.300">
    <property type="entry name" value="P-loop containing nucleotide triphosphate hydrolases"/>
    <property type="match status" value="1"/>
</dbReference>
<dbReference type="Proteomes" id="UP000003860">
    <property type="component" value="Unassembled WGS sequence"/>
</dbReference>
<reference evidence="4" key="2">
    <citation type="submission" date="2011-01" db="EMBL/GenBank/DDBJ databases">
        <title>The Non-contiguous Finished genome of Clostridium papyrosolvens.</title>
        <authorList>
            <person name="Lucas S."/>
            <person name="Copeland A."/>
            <person name="Lapidus A."/>
            <person name="Cheng J.-F."/>
            <person name="Goodwin L."/>
            <person name="Pitluck S."/>
            <person name="Misra M."/>
            <person name="Chertkov O."/>
            <person name="Detter J.C."/>
            <person name="Han C."/>
            <person name="Tapia R."/>
            <person name="Land M."/>
            <person name="Hauser L."/>
            <person name="Kyrpides N."/>
            <person name="Ivanova N."/>
            <person name="Pagani I."/>
            <person name="Mouttaki H."/>
            <person name="He Z."/>
            <person name="Zhou J."/>
            <person name="Hemme C.L."/>
            <person name="Woyke T."/>
        </authorList>
    </citation>
    <scope>NUCLEOTIDE SEQUENCE [LARGE SCALE GENOMIC DNA]</scope>
    <source>
        <strain evidence="4">DSM 2782</strain>
    </source>
</reference>